<reference evidence="1 2" key="1">
    <citation type="journal article" date="2014" name="Nat. Genet.">
        <title>Genome and transcriptome of the porcine whipworm Trichuris suis.</title>
        <authorList>
            <person name="Jex A.R."/>
            <person name="Nejsum P."/>
            <person name="Schwarz E.M."/>
            <person name="Hu L."/>
            <person name="Young N.D."/>
            <person name="Hall R.S."/>
            <person name="Korhonen P.K."/>
            <person name="Liao S."/>
            <person name="Thamsborg S."/>
            <person name="Xia J."/>
            <person name="Xu P."/>
            <person name="Wang S."/>
            <person name="Scheerlinck J.P."/>
            <person name="Hofmann A."/>
            <person name="Sternberg P.W."/>
            <person name="Wang J."/>
            <person name="Gasser R.B."/>
        </authorList>
    </citation>
    <scope>NUCLEOTIDE SEQUENCE [LARGE SCALE GENOMIC DNA]</scope>
    <source>
        <strain evidence="1">DCEP-RM93M</strain>
    </source>
</reference>
<dbReference type="AlphaFoldDB" id="A0A085M1X5"/>
<accession>A0A085M1X5</accession>
<organism evidence="1 2">
    <name type="scientific">Trichuris suis</name>
    <name type="common">pig whipworm</name>
    <dbReference type="NCBI Taxonomy" id="68888"/>
    <lineage>
        <taxon>Eukaryota</taxon>
        <taxon>Metazoa</taxon>
        <taxon>Ecdysozoa</taxon>
        <taxon>Nematoda</taxon>
        <taxon>Enoplea</taxon>
        <taxon>Dorylaimia</taxon>
        <taxon>Trichinellida</taxon>
        <taxon>Trichuridae</taxon>
        <taxon>Trichuris</taxon>
    </lineage>
</organism>
<evidence type="ECO:0000313" key="2">
    <source>
        <dbReference type="Proteomes" id="UP000030764"/>
    </source>
</evidence>
<gene>
    <name evidence="1" type="ORF">M513_07821</name>
</gene>
<proteinExistence type="predicted"/>
<name>A0A085M1X5_9BILA</name>
<protein>
    <submittedName>
        <fullName evidence="1">Uncharacterized protein</fullName>
    </submittedName>
</protein>
<dbReference type="EMBL" id="KL363241">
    <property type="protein sequence ID" value="KFD51221.1"/>
    <property type="molecule type" value="Genomic_DNA"/>
</dbReference>
<keyword evidence="2" id="KW-1185">Reference proteome</keyword>
<sequence>MPSYIEYIVPINGVSEFTWARPYKGFASVGPHAADSLALRYCIKARPPAGHTPPRVQGGLHAGRPRSLLCGDFHPPAGTATKQSIPCSYHIWHKYILSASNAYHVETIYDVNIPHMQVHTAYILHVYHRNRWYRRNMEELPKSTTKKGWEPGRHHSTE</sequence>
<evidence type="ECO:0000313" key="1">
    <source>
        <dbReference type="EMBL" id="KFD51221.1"/>
    </source>
</evidence>
<dbReference type="Proteomes" id="UP000030764">
    <property type="component" value="Unassembled WGS sequence"/>
</dbReference>